<dbReference type="RefSeq" id="WP_148977132.1">
    <property type="nucleotide sequence ID" value="NZ_VTER01000021.1"/>
</dbReference>
<comment type="similarity">
    <text evidence="1 4">Belongs to the aldehyde dehydrogenase family.</text>
</comment>
<dbReference type="Gene3D" id="3.40.605.10">
    <property type="entry name" value="Aldehyde Dehydrogenase, Chain A, domain 1"/>
    <property type="match status" value="1"/>
</dbReference>
<sequence length="498" mass="53883">MISTTNKDMLEWLDTNIEKSYGNFIDGEWKETFSGSTFPLYNAANKHQVLGYFQNSTEGDVDQAVEAAHHAFKSWSKVPGPERGAIIFRFADLLEQNAEELSYMLSAEQGKALAESTGEVLRAAKEARFCAGEASRIEGDTLPGERANVTSSTIRQPIGVVAAIAPWNFPVVTPVRKIAPALAYGCTVVYKPASATPWTSVKLMQLLEKSGVPKGVVNFISGSGSKVGTPLINHPLVKGISFTGSTDLGIQINERAARRLVKTQLELGGKNPAVVLDFDNAEDIAKQIVPAAFACSGQRCTSLSRVIVVKDKKQELTEALLKELQNIKVGPSWQSDISMGPLINQQHLESVQEYLTAGIREGAKLLYGGEVLNTGQFADGAYMQPALLDSVTPQMRVAGEEIFGPVLCVMEAEDQEDALDIANSVSYGLAASVFTSQFSAAHQFVQESEVGMVHVNHGTASAAHMPFGGWKHSGFGAYSIGRSNIDFFTDLKAVYYQY</sequence>
<gene>
    <name evidence="6" type="ORF">FZD51_24885</name>
</gene>
<accession>A0A5D4QS32</accession>
<dbReference type="AlphaFoldDB" id="A0A5D4QS32"/>
<evidence type="ECO:0000256" key="1">
    <source>
        <dbReference type="ARBA" id="ARBA00009986"/>
    </source>
</evidence>
<dbReference type="InterPro" id="IPR016163">
    <property type="entry name" value="Ald_DH_C"/>
</dbReference>
<feature type="domain" description="Aldehyde dehydrogenase" evidence="5">
    <location>
        <begin position="34"/>
        <end position="494"/>
    </location>
</feature>
<dbReference type="InterPro" id="IPR015590">
    <property type="entry name" value="Aldehyde_DH_dom"/>
</dbReference>
<evidence type="ECO:0000313" key="6">
    <source>
        <dbReference type="EMBL" id="TYS40786.1"/>
    </source>
</evidence>
<evidence type="ECO:0000256" key="4">
    <source>
        <dbReference type="RuleBase" id="RU003345"/>
    </source>
</evidence>
<name>A0A5D4QS32_9BACI</name>
<dbReference type="FunFam" id="3.40.605.10:FF:000007">
    <property type="entry name" value="NAD/NADP-dependent betaine aldehyde dehydrogenase"/>
    <property type="match status" value="1"/>
</dbReference>
<dbReference type="PANTHER" id="PTHR11699">
    <property type="entry name" value="ALDEHYDE DEHYDROGENASE-RELATED"/>
    <property type="match status" value="1"/>
</dbReference>
<evidence type="ECO:0000259" key="5">
    <source>
        <dbReference type="Pfam" id="PF00171"/>
    </source>
</evidence>
<dbReference type="SUPFAM" id="SSF53720">
    <property type="entry name" value="ALDH-like"/>
    <property type="match status" value="1"/>
</dbReference>
<evidence type="ECO:0000256" key="2">
    <source>
        <dbReference type="ARBA" id="ARBA00023002"/>
    </source>
</evidence>
<dbReference type="InterPro" id="IPR016161">
    <property type="entry name" value="Ald_DH/histidinol_DH"/>
</dbReference>
<keyword evidence="2 4" id="KW-0560">Oxidoreductase</keyword>
<organism evidence="6 7">
    <name type="scientific">Bacillus infantis</name>
    <dbReference type="NCBI Taxonomy" id="324767"/>
    <lineage>
        <taxon>Bacteria</taxon>
        <taxon>Bacillati</taxon>
        <taxon>Bacillota</taxon>
        <taxon>Bacilli</taxon>
        <taxon>Bacillales</taxon>
        <taxon>Bacillaceae</taxon>
        <taxon>Bacillus</taxon>
    </lineage>
</organism>
<dbReference type="PROSITE" id="PS00687">
    <property type="entry name" value="ALDEHYDE_DEHYDR_GLU"/>
    <property type="match status" value="1"/>
</dbReference>
<evidence type="ECO:0000313" key="7">
    <source>
        <dbReference type="Proteomes" id="UP000322139"/>
    </source>
</evidence>
<dbReference type="GO" id="GO:0016620">
    <property type="term" value="F:oxidoreductase activity, acting on the aldehyde or oxo group of donors, NAD or NADP as acceptor"/>
    <property type="evidence" value="ECO:0007669"/>
    <property type="project" value="InterPro"/>
</dbReference>
<protein>
    <submittedName>
        <fullName evidence="6">Aldehyde dehydrogenase</fullName>
    </submittedName>
</protein>
<comment type="caution">
    <text evidence="6">The sequence shown here is derived from an EMBL/GenBank/DDBJ whole genome shotgun (WGS) entry which is preliminary data.</text>
</comment>
<evidence type="ECO:0000256" key="3">
    <source>
        <dbReference type="PROSITE-ProRule" id="PRU10007"/>
    </source>
</evidence>
<dbReference type="EMBL" id="VTER01000021">
    <property type="protein sequence ID" value="TYS40786.1"/>
    <property type="molecule type" value="Genomic_DNA"/>
</dbReference>
<dbReference type="Gene3D" id="3.40.309.10">
    <property type="entry name" value="Aldehyde Dehydrogenase, Chain A, domain 2"/>
    <property type="match status" value="1"/>
</dbReference>
<proteinExistence type="inferred from homology"/>
<dbReference type="InterPro" id="IPR029510">
    <property type="entry name" value="Ald_DH_CS_GLU"/>
</dbReference>
<dbReference type="Pfam" id="PF00171">
    <property type="entry name" value="Aldedh"/>
    <property type="match status" value="1"/>
</dbReference>
<feature type="active site" evidence="3">
    <location>
        <position position="266"/>
    </location>
</feature>
<dbReference type="Proteomes" id="UP000322139">
    <property type="component" value="Unassembled WGS sequence"/>
</dbReference>
<reference evidence="6 7" key="1">
    <citation type="submission" date="2019-08" db="EMBL/GenBank/DDBJ databases">
        <title>Bacillus genomes from the desert of Cuatro Cienegas, Coahuila.</title>
        <authorList>
            <person name="Olmedo-Alvarez G."/>
        </authorList>
    </citation>
    <scope>NUCLEOTIDE SEQUENCE [LARGE SCALE GENOMIC DNA]</scope>
    <source>
        <strain evidence="6 7">CH446_14T</strain>
    </source>
</reference>
<dbReference type="InterPro" id="IPR016162">
    <property type="entry name" value="Ald_DH_N"/>
</dbReference>